<dbReference type="InterPro" id="IPR027417">
    <property type="entry name" value="P-loop_NTPase"/>
</dbReference>
<dbReference type="PANTHER" id="PTHR32004">
    <property type="entry name" value="TRNA LIGASE"/>
    <property type="match status" value="1"/>
</dbReference>
<dbReference type="OrthoDB" id="276239at2759"/>
<dbReference type="GO" id="GO:0005524">
    <property type="term" value="F:ATP binding"/>
    <property type="evidence" value="ECO:0007669"/>
    <property type="project" value="UniProtKB-UniRule"/>
</dbReference>
<feature type="active site" description="N6-AMP-lysine intermediate" evidence="2">
    <location>
        <position position="122"/>
    </location>
</feature>
<dbReference type="Pfam" id="PF09511">
    <property type="entry name" value="RNA_lig_T4_1"/>
    <property type="match status" value="1"/>
</dbReference>
<dbReference type="InterPro" id="IPR012387">
    <property type="entry name" value="Trl1_fun"/>
</dbReference>
<evidence type="ECO:0000259" key="5">
    <source>
        <dbReference type="Pfam" id="PF08303"/>
    </source>
</evidence>
<dbReference type="EMBL" id="MU002465">
    <property type="protein sequence ID" value="KAF2786446.1"/>
    <property type="molecule type" value="Genomic_DNA"/>
</dbReference>
<accession>A0A6A6WQT3</accession>
<dbReference type="AlphaFoldDB" id="A0A6A6WQT3"/>
<name>A0A6A6WQT3_9PLEO</name>
<evidence type="ECO:0000259" key="6">
    <source>
        <dbReference type="Pfam" id="PF09511"/>
    </source>
</evidence>
<dbReference type="GO" id="GO:0006388">
    <property type="term" value="P:tRNA splicing, via endonucleolytic cleavage and ligation"/>
    <property type="evidence" value="ECO:0007669"/>
    <property type="project" value="UniProtKB-UniRule"/>
</dbReference>
<organism evidence="7 8">
    <name type="scientific">Melanomma pulvis-pyrius CBS 109.77</name>
    <dbReference type="NCBI Taxonomy" id="1314802"/>
    <lineage>
        <taxon>Eukaryota</taxon>
        <taxon>Fungi</taxon>
        <taxon>Dikarya</taxon>
        <taxon>Ascomycota</taxon>
        <taxon>Pezizomycotina</taxon>
        <taxon>Dothideomycetes</taxon>
        <taxon>Pleosporomycetidae</taxon>
        <taxon>Pleosporales</taxon>
        <taxon>Melanommataceae</taxon>
        <taxon>Melanomma</taxon>
    </lineage>
</organism>
<comment type="similarity">
    <text evidence="1">Belongs to the TRL1 family.</text>
</comment>
<gene>
    <name evidence="7" type="ORF">K505DRAFT_330358</name>
</gene>
<dbReference type="InterPro" id="IPR019039">
    <property type="entry name" value="T4-Rnl1-like_N"/>
</dbReference>
<dbReference type="PANTHER" id="PTHR32004:SF1">
    <property type="entry name" value="TRNA LIGASE"/>
    <property type="match status" value="1"/>
</dbReference>
<dbReference type="GO" id="GO:0005634">
    <property type="term" value="C:nucleus"/>
    <property type="evidence" value="ECO:0007669"/>
    <property type="project" value="TreeGrafter"/>
</dbReference>
<dbReference type="InterPro" id="IPR015966">
    <property type="entry name" value="tRNA_lig_kin_fungi"/>
</dbReference>
<evidence type="ECO:0000256" key="2">
    <source>
        <dbReference type="PIRSR" id="PIRSR019634-50"/>
    </source>
</evidence>
<reference evidence="7" key="1">
    <citation type="journal article" date="2020" name="Stud. Mycol.">
        <title>101 Dothideomycetes genomes: a test case for predicting lifestyles and emergence of pathogens.</title>
        <authorList>
            <person name="Haridas S."/>
            <person name="Albert R."/>
            <person name="Binder M."/>
            <person name="Bloem J."/>
            <person name="Labutti K."/>
            <person name="Salamov A."/>
            <person name="Andreopoulos B."/>
            <person name="Baker S."/>
            <person name="Barry K."/>
            <person name="Bills G."/>
            <person name="Bluhm B."/>
            <person name="Cannon C."/>
            <person name="Castanera R."/>
            <person name="Culley D."/>
            <person name="Daum C."/>
            <person name="Ezra D."/>
            <person name="Gonzalez J."/>
            <person name="Henrissat B."/>
            <person name="Kuo A."/>
            <person name="Liang C."/>
            <person name="Lipzen A."/>
            <person name="Lutzoni F."/>
            <person name="Magnuson J."/>
            <person name="Mondo S."/>
            <person name="Nolan M."/>
            <person name="Ohm R."/>
            <person name="Pangilinan J."/>
            <person name="Park H.-J."/>
            <person name="Ramirez L."/>
            <person name="Alfaro M."/>
            <person name="Sun H."/>
            <person name="Tritt A."/>
            <person name="Yoshinaga Y."/>
            <person name="Zwiers L.-H."/>
            <person name="Turgeon B."/>
            <person name="Goodwin S."/>
            <person name="Spatafora J."/>
            <person name="Crous P."/>
            <person name="Grigoriev I."/>
        </authorList>
    </citation>
    <scope>NUCLEOTIDE SEQUENCE</scope>
    <source>
        <strain evidence="7">CBS 109.77</strain>
    </source>
</reference>
<evidence type="ECO:0000313" key="7">
    <source>
        <dbReference type="EMBL" id="KAF2786446.1"/>
    </source>
</evidence>
<dbReference type="SUPFAM" id="SSF52540">
    <property type="entry name" value="P-loop containing nucleoside triphosphate hydrolases"/>
    <property type="match status" value="1"/>
</dbReference>
<dbReference type="Gene3D" id="3.40.50.300">
    <property type="entry name" value="P-loop containing nucleotide triphosphate hydrolases"/>
    <property type="match status" value="1"/>
</dbReference>
<keyword evidence="1 7" id="KW-0436">Ligase</keyword>
<dbReference type="InterPro" id="IPR015965">
    <property type="entry name" value="tRNA_lig_PDEase"/>
</dbReference>
<evidence type="ECO:0000256" key="3">
    <source>
        <dbReference type="SAM" id="MobiDB-lite"/>
    </source>
</evidence>
<feature type="domain" description="tRNA ligase phosphodiesterase" evidence="4">
    <location>
        <begin position="559"/>
        <end position="846"/>
    </location>
</feature>
<keyword evidence="1" id="KW-0819">tRNA processing</keyword>
<evidence type="ECO:0000259" key="4">
    <source>
        <dbReference type="Pfam" id="PF08302"/>
    </source>
</evidence>
<evidence type="ECO:0000256" key="1">
    <source>
        <dbReference type="PIRNR" id="PIRNR019634"/>
    </source>
</evidence>
<dbReference type="FunFam" id="3.40.50.300:FF:001690">
    <property type="entry name" value="tRNA ligase"/>
    <property type="match status" value="1"/>
</dbReference>
<dbReference type="Proteomes" id="UP000799757">
    <property type="component" value="Unassembled WGS sequence"/>
</dbReference>
<dbReference type="EC" id="6.5.1.3" evidence="1"/>
<dbReference type="Pfam" id="PF08302">
    <property type="entry name" value="tRNA_lig_CPD"/>
    <property type="match status" value="1"/>
</dbReference>
<dbReference type="Pfam" id="PF08303">
    <property type="entry name" value="tRNA_lig_kinase"/>
    <property type="match status" value="1"/>
</dbReference>
<dbReference type="GO" id="GO:0051730">
    <property type="term" value="F:GTP-dependent polyribonucleotide 5'-hydroxyl-kinase activity"/>
    <property type="evidence" value="ECO:0007669"/>
    <property type="project" value="InterPro"/>
</dbReference>
<evidence type="ECO:0000313" key="8">
    <source>
        <dbReference type="Proteomes" id="UP000799757"/>
    </source>
</evidence>
<protein>
    <recommendedName>
        <fullName evidence="1">tRNA ligase</fullName>
        <ecNumber evidence="1">6.5.1.3</ecNumber>
    </recommendedName>
</protein>
<comment type="catalytic activity">
    <reaction evidence="1">
        <text>ATP + (ribonucleotide)n-3'-hydroxyl + 5'-phospho-(ribonucleotide)m = (ribonucleotide)n+m + AMP + diphosphate.</text>
        <dbReference type="EC" id="6.5.1.3"/>
    </reaction>
</comment>
<feature type="region of interest" description="Disordered" evidence="3">
    <location>
        <begin position="606"/>
        <end position="654"/>
    </location>
</feature>
<sequence length="849" mass="96784">MAHRDTAPYTPQDPHVVTQLIQSLEAHKGKKPKDGGGFSIKKHTFPLPNGRSVDSWKMSDWDYKKENLPTYSRGLFTYKTRVGTNEIAIRGYDKFFNHGEVRKTEWRNVESHTRGPYELSVKENGCIIFVSGLDDDTLLVCSKHSTGARGDVELSHAVAGEKWVERHLATVGKNKKDLARKLRQMNATLVAELCDDKFEEHVLAYTPEQAGLYVHGINLNLPEFATYPGHLVDKFADEWGMKKVMYVMENDISKVKSFLEQVAETGNYHGRDTEGFVIRCQARENEDSPWVDWFFKYKFDEPYLMYRQWRECTKAMIAGKQPRYKKHTKITKEYLDFARKRFLEQPGLAKQYNLNHGIIKLRDDFLAARGVTGSDIIRQQMENGEMQSKDVSKSIVLVPVATIGCGKTTLALALVKLFGWGHFQNDNVKVKKGRPQVFADTISSLLITKPVVIADRNNHQKRERDQLISDISRTVVDARFVALHYVHDRSNFDSIRDATRRRVLSRGDNHQTIQAASKGNDEIIEIMEGFMHRFQPIDPSDSPDDQFDLVIDLDPTIESRENLEVIIERLHNTYPALFKDREMPNDADLDAAINWAMNDYKPDIKMDLSRSGAGNKRNQPQNVFQNQNQHPNPNQHHNQISNKPHNQEAKAKKPPRMEYFSVRLNTQRINSILDATFRDKDAETARLYRHLQQTRRVQGEFHVTLIHRASANDNKTYWEKLLRLHSNFVQQADGTKSWEPELGKCGVLLERVVWDDKIMCFVVRLNGSTTVQVESEGGAGTEELIFESSNAVAHVTVGTADQSIKPKESNTLLQRWLNAGSGGDTGIGELSVKGNVVLEGSVRGVLGRM</sequence>
<dbReference type="GO" id="GO:0003972">
    <property type="term" value="F:RNA ligase (ATP) activity"/>
    <property type="evidence" value="ECO:0007669"/>
    <property type="project" value="UniProtKB-UniRule"/>
</dbReference>
<proteinExistence type="inferred from homology"/>
<keyword evidence="8" id="KW-1185">Reference proteome</keyword>
<dbReference type="PIRSF" id="PIRSF019634">
    <property type="entry name" value="tRNA_lig_yeast"/>
    <property type="match status" value="1"/>
</dbReference>
<feature type="domain" description="T4 RNA ligase 1-like N-terminal" evidence="6">
    <location>
        <begin position="72"/>
        <end position="304"/>
    </location>
</feature>
<feature type="domain" description="tRNA ligase kinase" evidence="5">
    <location>
        <begin position="396"/>
        <end position="555"/>
    </location>
</feature>
<feature type="compositionally biased region" description="Low complexity" evidence="3">
    <location>
        <begin position="618"/>
        <end position="639"/>
    </location>
</feature>
<dbReference type="GO" id="GO:0008081">
    <property type="term" value="F:phosphoric diester hydrolase activity"/>
    <property type="evidence" value="ECO:0007669"/>
    <property type="project" value="InterPro"/>
</dbReference>